<dbReference type="GO" id="GO:0016301">
    <property type="term" value="F:kinase activity"/>
    <property type="evidence" value="ECO:0007669"/>
    <property type="project" value="UniProtKB-KW"/>
</dbReference>
<protein>
    <submittedName>
        <fullName evidence="2">G-type lectin S-receptor-like serine/threonine-protein kinase At1g34300</fullName>
    </submittedName>
</protein>
<evidence type="ECO:0000256" key="1">
    <source>
        <dbReference type="SAM" id="Phobius"/>
    </source>
</evidence>
<keyword evidence="2" id="KW-0418">Kinase</keyword>
<feature type="non-terminal residue" evidence="2">
    <location>
        <position position="83"/>
    </location>
</feature>
<comment type="caution">
    <text evidence="2">The sequence shown here is derived from an EMBL/GenBank/DDBJ whole genome shotgun (WGS) entry which is preliminary data.</text>
</comment>
<keyword evidence="1" id="KW-0812">Transmembrane</keyword>
<evidence type="ECO:0000313" key="2">
    <source>
        <dbReference type="EMBL" id="GFB12094.1"/>
    </source>
</evidence>
<gene>
    <name evidence="2" type="ORF">Tci_684065</name>
</gene>
<sequence>MLSKGLATVIGVVIFINVVMPVGWILFRIGDRIQMELSKLFTFIPLRVVQVIEDMENEKPIRFTAQQLRTTTDNFSVILGSEG</sequence>
<reference evidence="2" key="1">
    <citation type="journal article" date="2019" name="Sci. Rep.">
        <title>Draft genome of Tanacetum cinerariifolium, the natural source of mosquito coil.</title>
        <authorList>
            <person name="Yamashiro T."/>
            <person name="Shiraishi A."/>
            <person name="Satake H."/>
            <person name="Nakayama K."/>
        </authorList>
    </citation>
    <scope>NUCLEOTIDE SEQUENCE</scope>
</reference>
<proteinExistence type="predicted"/>
<dbReference type="EMBL" id="BKCJ010556552">
    <property type="protein sequence ID" value="GFB12094.1"/>
    <property type="molecule type" value="Genomic_DNA"/>
</dbReference>
<keyword evidence="2" id="KW-0808">Transferase</keyword>
<dbReference type="AlphaFoldDB" id="A0A699KYM4"/>
<keyword evidence="2" id="KW-0430">Lectin</keyword>
<keyword evidence="2" id="KW-0675">Receptor</keyword>
<organism evidence="2">
    <name type="scientific">Tanacetum cinerariifolium</name>
    <name type="common">Dalmatian daisy</name>
    <name type="synonym">Chrysanthemum cinerariifolium</name>
    <dbReference type="NCBI Taxonomy" id="118510"/>
    <lineage>
        <taxon>Eukaryota</taxon>
        <taxon>Viridiplantae</taxon>
        <taxon>Streptophyta</taxon>
        <taxon>Embryophyta</taxon>
        <taxon>Tracheophyta</taxon>
        <taxon>Spermatophyta</taxon>
        <taxon>Magnoliopsida</taxon>
        <taxon>eudicotyledons</taxon>
        <taxon>Gunneridae</taxon>
        <taxon>Pentapetalae</taxon>
        <taxon>asterids</taxon>
        <taxon>campanulids</taxon>
        <taxon>Asterales</taxon>
        <taxon>Asteraceae</taxon>
        <taxon>Asteroideae</taxon>
        <taxon>Anthemideae</taxon>
        <taxon>Anthemidinae</taxon>
        <taxon>Tanacetum</taxon>
    </lineage>
</organism>
<accession>A0A699KYM4</accession>
<keyword evidence="1" id="KW-0472">Membrane</keyword>
<feature type="transmembrane region" description="Helical" evidence="1">
    <location>
        <begin position="6"/>
        <end position="27"/>
    </location>
</feature>
<name>A0A699KYM4_TANCI</name>
<dbReference type="GO" id="GO:0030246">
    <property type="term" value="F:carbohydrate binding"/>
    <property type="evidence" value="ECO:0007669"/>
    <property type="project" value="UniProtKB-KW"/>
</dbReference>
<keyword evidence="1" id="KW-1133">Transmembrane helix</keyword>